<protein>
    <submittedName>
        <fullName evidence="1">Uncharacterized protein</fullName>
    </submittedName>
</protein>
<keyword evidence="2" id="KW-1185">Reference proteome</keyword>
<evidence type="ECO:0000313" key="2">
    <source>
        <dbReference type="Proteomes" id="UP000186817"/>
    </source>
</evidence>
<dbReference type="AlphaFoldDB" id="A0A1Q9BXG2"/>
<organism evidence="1 2">
    <name type="scientific">Symbiodinium microadriaticum</name>
    <name type="common">Dinoflagellate</name>
    <name type="synonym">Zooxanthella microadriatica</name>
    <dbReference type="NCBI Taxonomy" id="2951"/>
    <lineage>
        <taxon>Eukaryota</taxon>
        <taxon>Sar</taxon>
        <taxon>Alveolata</taxon>
        <taxon>Dinophyceae</taxon>
        <taxon>Suessiales</taxon>
        <taxon>Symbiodiniaceae</taxon>
        <taxon>Symbiodinium</taxon>
    </lineage>
</organism>
<dbReference type="EMBL" id="LSRX01002551">
    <property type="protein sequence ID" value="OLP75359.1"/>
    <property type="molecule type" value="Genomic_DNA"/>
</dbReference>
<proteinExistence type="predicted"/>
<accession>A0A1Q9BXG2</accession>
<evidence type="ECO:0000313" key="1">
    <source>
        <dbReference type="EMBL" id="OLP75359.1"/>
    </source>
</evidence>
<dbReference type="Proteomes" id="UP000186817">
    <property type="component" value="Unassembled WGS sequence"/>
</dbReference>
<comment type="caution">
    <text evidence="1">The sequence shown here is derived from an EMBL/GenBank/DDBJ whole genome shotgun (WGS) entry which is preliminary data.</text>
</comment>
<name>A0A1Q9BXG2_SYMMI</name>
<sequence length="120" mass="14039">MDILERSLPGKYIYRAVLIKDPFLKVIATTRKTCGEEPINRDFFENDQQWIDDVNEEFGEAFDGLGWTGRQNKNSNWTASLKKKQNRKNNRNHRLQNTGMNLQENFLLFGTVMSTINRTP</sequence>
<gene>
    <name evidence="1" type="ORF">AK812_SmicGene44860</name>
</gene>
<reference evidence="1 2" key="1">
    <citation type="submission" date="2016-02" db="EMBL/GenBank/DDBJ databases">
        <title>Genome analysis of coral dinoflagellate symbionts highlights evolutionary adaptations to a symbiotic lifestyle.</title>
        <authorList>
            <person name="Aranda M."/>
            <person name="Li Y."/>
            <person name="Liew Y.J."/>
            <person name="Baumgarten S."/>
            <person name="Simakov O."/>
            <person name="Wilson M."/>
            <person name="Piel J."/>
            <person name="Ashoor H."/>
            <person name="Bougouffa S."/>
            <person name="Bajic V.B."/>
            <person name="Ryu T."/>
            <person name="Ravasi T."/>
            <person name="Bayer T."/>
            <person name="Micklem G."/>
            <person name="Kim H."/>
            <person name="Bhak J."/>
            <person name="Lajeunesse T.C."/>
            <person name="Voolstra C.R."/>
        </authorList>
    </citation>
    <scope>NUCLEOTIDE SEQUENCE [LARGE SCALE GENOMIC DNA]</scope>
    <source>
        <strain evidence="1 2">CCMP2467</strain>
    </source>
</reference>